<dbReference type="GO" id="GO:0003700">
    <property type="term" value="F:DNA-binding transcription factor activity"/>
    <property type="evidence" value="ECO:0007669"/>
    <property type="project" value="TreeGrafter"/>
</dbReference>
<dbReference type="AlphaFoldDB" id="A0A543DR27"/>
<dbReference type="InterPro" id="IPR036390">
    <property type="entry name" value="WH_DNA-bd_sf"/>
</dbReference>
<keyword evidence="1" id="KW-0805">Transcription regulation</keyword>
<evidence type="ECO:0000256" key="3">
    <source>
        <dbReference type="ARBA" id="ARBA00023163"/>
    </source>
</evidence>
<dbReference type="PANTHER" id="PTHR30136:SF24">
    <property type="entry name" value="HTH-TYPE TRANSCRIPTIONAL REPRESSOR ALLR"/>
    <property type="match status" value="1"/>
</dbReference>
<accession>A0A543DR27</accession>
<feature type="domain" description="IclR-ED" evidence="6">
    <location>
        <begin position="70"/>
        <end position="255"/>
    </location>
</feature>
<dbReference type="InterPro" id="IPR005471">
    <property type="entry name" value="Tscrpt_reg_IclR_N"/>
</dbReference>
<dbReference type="InterPro" id="IPR050707">
    <property type="entry name" value="HTH_MetabolicPath_Reg"/>
</dbReference>
<feature type="domain" description="HTH iclR-type" evidence="5">
    <location>
        <begin position="7"/>
        <end position="69"/>
    </location>
</feature>
<organism evidence="7 8">
    <name type="scientific">Pseudonocardia kunmingensis</name>
    <dbReference type="NCBI Taxonomy" id="630975"/>
    <lineage>
        <taxon>Bacteria</taxon>
        <taxon>Bacillati</taxon>
        <taxon>Actinomycetota</taxon>
        <taxon>Actinomycetes</taxon>
        <taxon>Pseudonocardiales</taxon>
        <taxon>Pseudonocardiaceae</taxon>
        <taxon>Pseudonocardia</taxon>
    </lineage>
</organism>
<dbReference type="InterPro" id="IPR036388">
    <property type="entry name" value="WH-like_DNA-bd_sf"/>
</dbReference>
<evidence type="ECO:0000259" key="6">
    <source>
        <dbReference type="PROSITE" id="PS51078"/>
    </source>
</evidence>
<dbReference type="EMBL" id="VFPA01000002">
    <property type="protein sequence ID" value="TQM11786.1"/>
    <property type="molecule type" value="Genomic_DNA"/>
</dbReference>
<comment type="caution">
    <text evidence="7">The sequence shown here is derived from an EMBL/GenBank/DDBJ whole genome shotgun (WGS) entry which is preliminary data.</text>
</comment>
<reference evidence="7 8" key="1">
    <citation type="submission" date="2019-06" db="EMBL/GenBank/DDBJ databases">
        <title>Sequencing the genomes of 1000 actinobacteria strains.</title>
        <authorList>
            <person name="Klenk H.-P."/>
        </authorList>
    </citation>
    <scope>NUCLEOTIDE SEQUENCE [LARGE SCALE GENOMIC DNA]</scope>
    <source>
        <strain evidence="7 8">DSM 45301</strain>
    </source>
</reference>
<dbReference type="PROSITE" id="PS51078">
    <property type="entry name" value="ICLR_ED"/>
    <property type="match status" value="1"/>
</dbReference>
<gene>
    <name evidence="7" type="ORF">FB558_4357</name>
</gene>
<dbReference type="Pfam" id="PF01614">
    <property type="entry name" value="IclR_C"/>
    <property type="match status" value="1"/>
</dbReference>
<dbReference type="OrthoDB" id="4924204at2"/>
<proteinExistence type="predicted"/>
<dbReference type="RefSeq" id="WP_142056178.1">
    <property type="nucleotide sequence ID" value="NZ_VFPA01000002.1"/>
</dbReference>
<dbReference type="SMART" id="SM00346">
    <property type="entry name" value="HTH_ICLR"/>
    <property type="match status" value="1"/>
</dbReference>
<dbReference type="InterPro" id="IPR029016">
    <property type="entry name" value="GAF-like_dom_sf"/>
</dbReference>
<evidence type="ECO:0000256" key="2">
    <source>
        <dbReference type="ARBA" id="ARBA00023125"/>
    </source>
</evidence>
<evidence type="ECO:0000313" key="8">
    <source>
        <dbReference type="Proteomes" id="UP000315677"/>
    </source>
</evidence>
<dbReference type="GO" id="GO:0003677">
    <property type="term" value="F:DNA binding"/>
    <property type="evidence" value="ECO:0007669"/>
    <property type="project" value="UniProtKB-KW"/>
</dbReference>
<dbReference type="GO" id="GO:0045892">
    <property type="term" value="P:negative regulation of DNA-templated transcription"/>
    <property type="evidence" value="ECO:0007669"/>
    <property type="project" value="TreeGrafter"/>
</dbReference>
<dbReference type="SUPFAM" id="SSF55781">
    <property type="entry name" value="GAF domain-like"/>
    <property type="match status" value="1"/>
</dbReference>
<evidence type="ECO:0000256" key="1">
    <source>
        <dbReference type="ARBA" id="ARBA00023015"/>
    </source>
</evidence>
<dbReference type="Pfam" id="PF09339">
    <property type="entry name" value="HTH_IclR"/>
    <property type="match status" value="1"/>
</dbReference>
<dbReference type="Proteomes" id="UP000315677">
    <property type="component" value="Unassembled WGS sequence"/>
</dbReference>
<dbReference type="Gene3D" id="3.30.450.40">
    <property type="match status" value="1"/>
</dbReference>
<evidence type="ECO:0000259" key="5">
    <source>
        <dbReference type="PROSITE" id="PS51077"/>
    </source>
</evidence>
<protein>
    <submittedName>
        <fullName evidence="7">IclR family transcriptional regulator</fullName>
    </submittedName>
</protein>
<keyword evidence="3" id="KW-0804">Transcription</keyword>
<dbReference type="SUPFAM" id="SSF46785">
    <property type="entry name" value="Winged helix' DNA-binding domain"/>
    <property type="match status" value="1"/>
</dbReference>
<dbReference type="Gene3D" id="1.10.10.10">
    <property type="entry name" value="Winged helix-like DNA-binding domain superfamily/Winged helix DNA-binding domain"/>
    <property type="match status" value="1"/>
</dbReference>
<evidence type="ECO:0000313" key="7">
    <source>
        <dbReference type="EMBL" id="TQM11786.1"/>
    </source>
</evidence>
<evidence type="ECO:0000256" key="4">
    <source>
        <dbReference type="SAM" id="MobiDB-lite"/>
    </source>
</evidence>
<dbReference type="InterPro" id="IPR014757">
    <property type="entry name" value="Tscrpt_reg_IclR_C"/>
</dbReference>
<keyword evidence="8" id="KW-1185">Reference proteome</keyword>
<sequence>MGVAKPVEVVVRAVEVLNAVASARGGRSLQELHDELDIPLGSLHRILATLSQSDYLRRSPVTKRYFVGRAARALGGGTGPASARLVQPPPALVEAAAETGETAFLTELVGDVPVCVSIVEAEHPLRLFVRIGQEMPLHAAASSRAILAHLDEAVARTLLAGSAPLTEYTAGTPSEIEEVIAVLREVRQHGYAVCDNELDPNAWAVSAPIRDGEDRVSSSVTITAPGPRAADPDARERATRAVLRAADALSAELGGSRPVFTDSPA</sequence>
<name>A0A543DR27_9PSEU</name>
<feature type="region of interest" description="Disordered" evidence="4">
    <location>
        <begin position="214"/>
        <end position="235"/>
    </location>
</feature>
<dbReference type="PROSITE" id="PS51077">
    <property type="entry name" value="HTH_ICLR"/>
    <property type="match status" value="1"/>
</dbReference>
<dbReference type="PANTHER" id="PTHR30136">
    <property type="entry name" value="HELIX-TURN-HELIX TRANSCRIPTIONAL REGULATOR, ICLR FAMILY"/>
    <property type="match status" value="1"/>
</dbReference>
<keyword evidence="2" id="KW-0238">DNA-binding</keyword>